<organism evidence="1 2">
    <name type="scientific">Phenylobacterium haematophilum</name>
    <dbReference type="NCBI Taxonomy" id="98513"/>
    <lineage>
        <taxon>Bacteria</taxon>
        <taxon>Pseudomonadati</taxon>
        <taxon>Pseudomonadota</taxon>
        <taxon>Alphaproteobacteria</taxon>
        <taxon>Caulobacterales</taxon>
        <taxon>Caulobacteraceae</taxon>
        <taxon>Phenylobacterium</taxon>
    </lineage>
</organism>
<sequence length="70" mass="7813">MRIYSFSLVNHLGERFGTRTAACADDAAALAHGRSFESDGYPVEIHIEGRRLSLSTTPAWSAEPWLRHLL</sequence>
<dbReference type="RefSeq" id="WP_183776676.1">
    <property type="nucleotide sequence ID" value="NZ_JACIDK010000008.1"/>
</dbReference>
<comment type="caution">
    <text evidence="1">The sequence shown here is derived from an EMBL/GenBank/DDBJ whole genome shotgun (WGS) entry which is preliminary data.</text>
</comment>
<evidence type="ECO:0000313" key="1">
    <source>
        <dbReference type="EMBL" id="MBB3893276.1"/>
    </source>
</evidence>
<dbReference type="Proteomes" id="UP000530564">
    <property type="component" value="Unassembled WGS sequence"/>
</dbReference>
<name>A0A840A3T2_9CAUL</name>
<gene>
    <name evidence="1" type="ORF">GGQ61_004018</name>
</gene>
<keyword evidence="2" id="KW-1185">Reference proteome</keyword>
<dbReference type="AlphaFoldDB" id="A0A840A3T2"/>
<dbReference type="EMBL" id="JACIDK010000008">
    <property type="protein sequence ID" value="MBB3893276.1"/>
    <property type="molecule type" value="Genomic_DNA"/>
</dbReference>
<accession>A0A840A3T2</accession>
<reference evidence="1 2" key="1">
    <citation type="submission" date="2020-08" db="EMBL/GenBank/DDBJ databases">
        <title>Genomic Encyclopedia of Type Strains, Phase IV (KMG-IV): sequencing the most valuable type-strain genomes for metagenomic binning, comparative biology and taxonomic classification.</title>
        <authorList>
            <person name="Goeker M."/>
        </authorList>
    </citation>
    <scope>NUCLEOTIDE SEQUENCE [LARGE SCALE GENOMIC DNA]</scope>
    <source>
        <strain evidence="1 2">DSM 21793</strain>
    </source>
</reference>
<protein>
    <submittedName>
        <fullName evidence="1">Uncharacterized protein</fullName>
    </submittedName>
</protein>
<proteinExistence type="predicted"/>
<evidence type="ECO:0000313" key="2">
    <source>
        <dbReference type="Proteomes" id="UP000530564"/>
    </source>
</evidence>